<keyword evidence="4" id="KW-0342">GTP-binding</keyword>
<protein>
    <recommendedName>
        <fullName evidence="9">SRP54-type proteins GTP-binding domain-containing protein</fullName>
    </recommendedName>
</protein>
<dbReference type="GO" id="GO:0016020">
    <property type="term" value="C:membrane"/>
    <property type="evidence" value="ECO:0007669"/>
    <property type="project" value="UniProtKB-SubCell"/>
</dbReference>
<dbReference type="CDD" id="cd17874">
    <property type="entry name" value="FtsY"/>
    <property type="match status" value="1"/>
</dbReference>
<evidence type="ECO:0000259" key="9">
    <source>
        <dbReference type="PROSITE" id="PS00300"/>
    </source>
</evidence>
<reference evidence="10 11" key="1">
    <citation type="submission" date="2024-10" db="EMBL/GenBank/DDBJ databases">
        <title>Updated reference genomes for cyclostephanoid diatoms.</title>
        <authorList>
            <person name="Roberts W.R."/>
            <person name="Alverson A.J."/>
        </authorList>
    </citation>
    <scope>NUCLEOTIDE SEQUENCE [LARGE SCALE GENOMIC DNA]</scope>
    <source>
        <strain evidence="10 11">AJA010-31</strain>
    </source>
</reference>
<dbReference type="InterPro" id="IPR003593">
    <property type="entry name" value="AAA+_ATPase"/>
</dbReference>
<dbReference type="GO" id="GO:0005525">
    <property type="term" value="F:GTP binding"/>
    <property type="evidence" value="ECO:0007669"/>
    <property type="project" value="UniProtKB-KW"/>
</dbReference>
<evidence type="ECO:0000256" key="7">
    <source>
        <dbReference type="SAM" id="MobiDB-lite"/>
    </source>
</evidence>
<dbReference type="AlphaFoldDB" id="A0ABD3MMF6"/>
<dbReference type="SMART" id="SM00963">
    <property type="entry name" value="SRP54_N"/>
    <property type="match status" value="1"/>
</dbReference>
<feature type="chain" id="PRO_5044767999" description="SRP54-type proteins GTP-binding domain-containing protein" evidence="8">
    <location>
        <begin position="34"/>
        <end position="523"/>
    </location>
</feature>
<dbReference type="SMART" id="SM00962">
    <property type="entry name" value="SRP54"/>
    <property type="match status" value="1"/>
</dbReference>
<accession>A0ABD3MMF6</accession>
<comment type="subcellular location">
    <subcellularLocation>
        <location evidence="1">Membrane</location>
        <topology evidence="1">Peripheral membrane protein</topology>
    </subcellularLocation>
</comment>
<keyword evidence="6" id="KW-0675">Receptor</keyword>
<keyword evidence="3" id="KW-0547">Nucleotide-binding</keyword>
<evidence type="ECO:0000256" key="2">
    <source>
        <dbReference type="ARBA" id="ARBA00008531"/>
    </source>
</evidence>
<evidence type="ECO:0000313" key="11">
    <source>
        <dbReference type="Proteomes" id="UP001530400"/>
    </source>
</evidence>
<evidence type="ECO:0000256" key="6">
    <source>
        <dbReference type="ARBA" id="ARBA00023170"/>
    </source>
</evidence>
<dbReference type="SMART" id="SM00382">
    <property type="entry name" value="AAA"/>
    <property type="match status" value="1"/>
</dbReference>
<name>A0ABD3MMF6_9STRA</name>
<keyword evidence="11" id="KW-1185">Reference proteome</keyword>
<dbReference type="Proteomes" id="UP001530400">
    <property type="component" value="Unassembled WGS sequence"/>
</dbReference>
<proteinExistence type="inferred from homology"/>
<evidence type="ECO:0000256" key="5">
    <source>
        <dbReference type="ARBA" id="ARBA00023136"/>
    </source>
</evidence>
<dbReference type="SUPFAM" id="SSF52540">
    <property type="entry name" value="P-loop containing nucleoside triphosphate hydrolases"/>
    <property type="match status" value="1"/>
</dbReference>
<keyword evidence="5" id="KW-0472">Membrane</keyword>
<dbReference type="PANTHER" id="PTHR43134">
    <property type="entry name" value="SIGNAL RECOGNITION PARTICLE RECEPTOR SUBUNIT ALPHA"/>
    <property type="match status" value="1"/>
</dbReference>
<comment type="caution">
    <text evidence="10">The sequence shown here is derived from an EMBL/GenBank/DDBJ whole genome shotgun (WGS) entry which is preliminary data.</text>
</comment>
<dbReference type="GO" id="GO:0005737">
    <property type="term" value="C:cytoplasm"/>
    <property type="evidence" value="ECO:0007669"/>
    <property type="project" value="UniProtKB-ARBA"/>
</dbReference>
<dbReference type="InterPro" id="IPR027417">
    <property type="entry name" value="P-loop_NTPase"/>
</dbReference>
<dbReference type="Gene3D" id="1.20.120.140">
    <property type="entry name" value="Signal recognition particle SRP54, nucleotide-binding domain"/>
    <property type="match status" value="1"/>
</dbReference>
<dbReference type="InterPro" id="IPR042101">
    <property type="entry name" value="SRP54_N_sf"/>
</dbReference>
<dbReference type="Gene3D" id="3.40.50.300">
    <property type="entry name" value="P-loop containing nucleotide triphosphate hydrolases"/>
    <property type="match status" value="1"/>
</dbReference>
<evidence type="ECO:0000256" key="3">
    <source>
        <dbReference type="ARBA" id="ARBA00022741"/>
    </source>
</evidence>
<sequence>MSTMQRRRRSPRPSSALLLSLLSSSSLHTQSNAFTSSSHLLSSKQSCSTTTSLHMFDFIKKAQESTAESIKKAQESFAESTNAIATGLAKSRNALLYNLEDALAGESGNLMDNLEDTLLQADLGMATTDDVLEEARILREGTDIFGRNDVKALLRGKLLEALGATTTVTEDSTEQENKFALRFATPQNGIPAKDTNNRSIDKPLTVHFIMGANGMGKTTTIGKLAHRMRTEGQQKVLLAACDTFRAGAVAQLELWGERAQVDCFSPNESTNGPSAVLYGALDKAIKEEYDVLLVDTSGRLSNNDALTRELEKMKRVIQKRMAVEYKTDEEGGGSRPVPNLETPHETLLVIDAAQGRMALDSAKQWDKEVGLTGLILTKLDGSAKGGSVVAVSRELGLPVKLVGVGEGIEDLRDFEPESFVDSLLGIGLGSSSKGEGKALASRLTEMRSERNARAKTAAAAKKSPAAKMGGGGTNPAGQLTFNAMGDEDFDDDGGMNLITAGGGTSRGSSTKNKTKKKKKKTKR</sequence>
<dbReference type="EMBL" id="JALLPJ020001406">
    <property type="protein sequence ID" value="KAL3765215.1"/>
    <property type="molecule type" value="Genomic_DNA"/>
</dbReference>
<dbReference type="InterPro" id="IPR000897">
    <property type="entry name" value="SRP54_GTPase_dom"/>
</dbReference>
<keyword evidence="8" id="KW-0732">Signal</keyword>
<evidence type="ECO:0000256" key="8">
    <source>
        <dbReference type="SAM" id="SignalP"/>
    </source>
</evidence>
<evidence type="ECO:0000313" key="10">
    <source>
        <dbReference type="EMBL" id="KAL3765215.1"/>
    </source>
</evidence>
<feature type="compositionally biased region" description="Low complexity" evidence="7">
    <location>
        <begin position="454"/>
        <end position="467"/>
    </location>
</feature>
<evidence type="ECO:0000256" key="4">
    <source>
        <dbReference type="ARBA" id="ARBA00023134"/>
    </source>
</evidence>
<dbReference type="PANTHER" id="PTHR43134:SF7">
    <property type="entry name" value="CELL DIVISION PROTEIN FTSY HOMOLOG, CHLOROPLASTIC"/>
    <property type="match status" value="1"/>
</dbReference>
<dbReference type="InterPro" id="IPR013822">
    <property type="entry name" value="Signal_recog_particl_SRP54_hlx"/>
</dbReference>
<feature type="region of interest" description="Disordered" evidence="7">
    <location>
        <begin position="446"/>
        <end position="523"/>
    </location>
</feature>
<dbReference type="Pfam" id="PF00448">
    <property type="entry name" value="SRP54"/>
    <property type="match status" value="1"/>
</dbReference>
<gene>
    <name evidence="10" type="ORF">ACHAWO_009292</name>
</gene>
<feature type="signal peptide" evidence="8">
    <location>
        <begin position="1"/>
        <end position="33"/>
    </location>
</feature>
<organism evidence="10 11">
    <name type="scientific">Cyclotella atomus</name>
    <dbReference type="NCBI Taxonomy" id="382360"/>
    <lineage>
        <taxon>Eukaryota</taxon>
        <taxon>Sar</taxon>
        <taxon>Stramenopiles</taxon>
        <taxon>Ochrophyta</taxon>
        <taxon>Bacillariophyta</taxon>
        <taxon>Coscinodiscophyceae</taxon>
        <taxon>Thalassiosirophycidae</taxon>
        <taxon>Stephanodiscales</taxon>
        <taxon>Stephanodiscaceae</taxon>
        <taxon>Cyclotella</taxon>
    </lineage>
</organism>
<dbReference type="PROSITE" id="PS00300">
    <property type="entry name" value="SRP54"/>
    <property type="match status" value="1"/>
</dbReference>
<feature type="domain" description="SRP54-type proteins GTP-binding" evidence="9">
    <location>
        <begin position="398"/>
        <end position="411"/>
    </location>
</feature>
<comment type="similarity">
    <text evidence="2">Belongs to the GTP-binding SRP family.</text>
</comment>
<evidence type="ECO:0000256" key="1">
    <source>
        <dbReference type="ARBA" id="ARBA00004170"/>
    </source>
</evidence>
<dbReference type="SUPFAM" id="SSF47364">
    <property type="entry name" value="Domain of the SRP/SRP receptor G-proteins"/>
    <property type="match status" value="1"/>
</dbReference>
<dbReference type="InterPro" id="IPR036225">
    <property type="entry name" value="SRP/SRP_N"/>
</dbReference>
<feature type="compositionally biased region" description="Basic residues" evidence="7">
    <location>
        <begin position="512"/>
        <end position="523"/>
    </location>
</feature>